<organism evidence="1 2">
    <name type="scientific">Myxococcus xanthus</name>
    <dbReference type="NCBI Taxonomy" id="34"/>
    <lineage>
        <taxon>Bacteria</taxon>
        <taxon>Pseudomonadati</taxon>
        <taxon>Myxococcota</taxon>
        <taxon>Myxococcia</taxon>
        <taxon>Myxococcales</taxon>
        <taxon>Cystobacterineae</taxon>
        <taxon>Myxococcaceae</taxon>
        <taxon>Myxococcus</taxon>
    </lineage>
</organism>
<accession>A0AAE6FV67</accession>
<proteinExistence type="predicted"/>
<dbReference type="RefSeq" id="WP_140800577.1">
    <property type="nucleotide sequence ID" value="NZ_CP017173.1"/>
</dbReference>
<name>A0AAE6FV67_MYXXA</name>
<evidence type="ECO:0000313" key="1">
    <source>
        <dbReference type="EMBL" id="QDE65704.1"/>
    </source>
</evidence>
<reference evidence="1 2" key="1">
    <citation type="journal article" date="2019" name="Science">
        <title>Social genes are selection hotspots in kin groups of a soil microbe.</title>
        <authorList>
            <person name="Wielgoss S."/>
            <person name="Wolfensberger R."/>
            <person name="Sun L."/>
            <person name="Fiegna F."/>
            <person name="Velicer G.J."/>
        </authorList>
    </citation>
    <scope>NUCLEOTIDE SEQUENCE [LARGE SCALE GENOMIC DNA]</scope>
    <source>
        <strain evidence="1 2">MC3.5.9c15</strain>
    </source>
</reference>
<dbReference type="InterPro" id="IPR029074">
    <property type="entry name" value="Imm49"/>
</dbReference>
<dbReference type="Proteomes" id="UP000320179">
    <property type="component" value="Chromosome"/>
</dbReference>
<dbReference type="AlphaFoldDB" id="A0AAE6FV67"/>
<protein>
    <submittedName>
        <fullName evidence="1">Uncharacterized protein</fullName>
    </submittedName>
</protein>
<evidence type="ECO:0000313" key="2">
    <source>
        <dbReference type="Proteomes" id="UP000320179"/>
    </source>
</evidence>
<gene>
    <name evidence="1" type="ORF">BHS09_01030</name>
</gene>
<sequence>MSAVYLPVYVQNALEDNLELLPRIRAGAPQRKVLAFCQNFRIAGIGKLFLDGSPDAFRFHLHQSGRAFAFFSAHASEEGRFGSKALPFFDALAAGDLQGAEEIARHSRRTWVQGKEYEEDFLFVEFCMQHACLGASRATLEALLERYEKALEGSEDFRLDVCRALMEAREDDFNAALEQYLEARSDEWAELEDNGSVASEVLVTEGRFCVEGLSLVYMAERQGLMTEPDYLHIPSLARKGRPPAFDARSWERIEVETD</sequence>
<dbReference type="EMBL" id="CP017174">
    <property type="protein sequence ID" value="QDE65704.1"/>
    <property type="molecule type" value="Genomic_DNA"/>
</dbReference>
<dbReference type="Pfam" id="PF15575">
    <property type="entry name" value="Imm49"/>
    <property type="match status" value="1"/>
</dbReference>